<sequence length="97" mass="11071">MGVKFAKEYKDIIEDLTEAIRDIGMSHEFLEMEAGDWDGLDEEQQRECLTTLADDVFYGLGADPSLQLGTSHIIYDKDNHIIKVVYTDNVIRVVHLI</sequence>
<dbReference type="EMBL" id="CP130318">
    <property type="protein sequence ID" value="WNQ10508.1"/>
    <property type="molecule type" value="Genomic_DNA"/>
</dbReference>
<dbReference type="Proteomes" id="UP001305702">
    <property type="component" value="Chromosome"/>
</dbReference>
<proteinExistence type="predicted"/>
<dbReference type="RefSeq" id="WP_315604282.1">
    <property type="nucleotide sequence ID" value="NZ_CP130318.1"/>
</dbReference>
<accession>A0AA96LC96</accession>
<organism evidence="1 2">
    <name type="scientific">Paenibacillus aurantius</name>
    <dbReference type="NCBI Taxonomy" id="2918900"/>
    <lineage>
        <taxon>Bacteria</taxon>
        <taxon>Bacillati</taxon>
        <taxon>Bacillota</taxon>
        <taxon>Bacilli</taxon>
        <taxon>Bacillales</taxon>
        <taxon>Paenibacillaceae</taxon>
        <taxon>Paenibacillus</taxon>
    </lineage>
</organism>
<evidence type="ECO:0000313" key="2">
    <source>
        <dbReference type="Proteomes" id="UP001305702"/>
    </source>
</evidence>
<dbReference type="AlphaFoldDB" id="A0AA96LC96"/>
<gene>
    <name evidence="1" type="ORF">MJA45_23265</name>
</gene>
<protein>
    <submittedName>
        <fullName evidence="1">Uncharacterized protein</fullName>
    </submittedName>
</protein>
<name>A0AA96LC96_9BACL</name>
<evidence type="ECO:0000313" key="1">
    <source>
        <dbReference type="EMBL" id="WNQ10508.1"/>
    </source>
</evidence>
<keyword evidence="2" id="KW-1185">Reference proteome</keyword>
<reference evidence="1 2" key="1">
    <citation type="submission" date="2022-02" db="EMBL/GenBank/DDBJ databases">
        <title>Paenibacillus sp. MBLB1776 Whole Genome Shotgun Sequencing.</title>
        <authorList>
            <person name="Hwang C.Y."/>
            <person name="Cho E.-S."/>
            <person name="Seo M.-J."/>
        </authorList>
    </citation>
    <scope>NUCLEOTIDE SEQUENCE [LARGE SCALE GENOMIC DNA]</scope>
    <source>
        <strain evidence="1 2">MBLB1776</strain>
    </source>
</reference>
<dbReference type="KEGG" id="paun:MJA45_23265"/>